<dbReference type="Proteomes" id="UP000717752">
    <property type="component" value="Unassembled WGS sequence"/>
</dbReference>
<dbReference type="EMBL" id="JAEUAK010000003">
    <property type="protein sequence ID" value="MBW9052447.1"/>
    <property type="molecule type" value="Genomic_DNA"/>
</dbReference>
<proteinExistence type="predicted"/>
<evidence type="ECO:0000313" key="1">
    <source>
        <dbReference type="EMBL" id="MBW9052447.1"/>
    </source>
</evidence>
<evidence type="ECO:0000313" key="2">
    <source>
        <dbReference type="Proteomes" id="UP000717752"/>
    </source>
</evidence>
<name>A0ABS7GR65_9HYPH</name>
<dbReference type="RefSeq" id="WP_220333893.1">
    <property type="nucleotide sequence ID" value="NZ_JAEUAK010000003.1"/>
</dbReference>
<accession>A0ABS7GR65</accession>
<protein>
    <submittedName>
        <fullName evidence="1">Uncharacterized protein</fullName>
    </submittedName>
</protein>
<keyword evidence="2" id="KW-1185">Reference proteome</keyword>
<gene>
    <name evidence="1" type="ORF">JNB85_08495</name>
</gene>
<reference evidence="1 2" key="1">
    <citation type="journal article" date="2021" name="MBio">
        <title>Poor Competitiveness of Bradyrhizobium in Pigeon Pea Root Colonization in Indian Soils.</title>
        <authorList>
            <person name="Chalasani D."/>
            <person name="Basu A."/>
            <person name="Pullabhotla S.V.S.R.N."/>
            <person name="Jorrin B."/>
            <person name="Neal A.L."/>
            <person name="Poole P.S."/>
            <person name="Podile A.R."/>
            <person name="Tkacz A."/>
        </authorList>
    </citation>
    <scope>NUCLEOTIDE SEQUENCE [LARGE SCALE GENOMIC DNA]</scope>
    <source>
        <strain evidence="1 2">HU56</strain>
    </source>
</reference>
<organism evidence="1 2">
    <name type="scientific">Rhizobium mesosinicum</name>
    <dbReference type="NCBI Taxonomy" id="335017"/>
    <lineage>
        <taxon>Bacteria</taxon>
        <taxon>Pseudomonadati</taxon>
        <taxon>Pseudomonadota</taxon>
        <taxon>Alphaproteobacteria</taxon>
        <taxon>Hyphomicrobiales</taxon>
        <taxon>Rhizobiaceae</taxon>
        <taxon>Rhizobium/Agrobacterium group</taxon>
        <taxon>Rhizobium</taxon>
    </lineage>
</organism>
<comment type="caution">
    <text evidence="1">The sequence shown here is derived from an EMBL/GenBank/DDBJ whole genome shotgun (WGS) entry which is preliminary data.</text>
</comment>
<sequence>MSIDKHHAATSSNFVAPLPSASRLVFASENVSPARVWHDSIAKRIELVRVAAVIASDAVKDGGGA</sequence>